<gene>
    <name evidence="1" type="ORF">GPA25_21685</name>
</gene>
<proteinExistence type="predicted"/>
<comment type="caution">
    <text evidence="1">The sequence shown here is derived from an EMBL/GenBank/DDBJ whole genome shotgun (WGS) entry which is preliminary data.</text>
</comment>
<evidence type="ECO:0000313" key="1">
    <source>
        <dbReference type="EMBL" id="NMG77366.1"/>
    </source>
</evidence>
<accession>A0ABX1QJJ9</accession>
<evidence type="ECO:0000313" key="2">
    <source>
        <dbReference type="Proteomes" id="UP000648984"/>
    </source>
</evidence>
<protein>
    <submittedName>
        <fullName evidence="1">Uncharacterized protein</fullName>
    </submittedName>
</protein>
<organism evidence="1 2">
    <name type="scientific">Aromatoleum diolicum</name>
    <dbReference type="NCBI Taxonomy" id="75796"/>
    <lineage>
        <taxon>Bacteria</taxon>
        <taxon>Pseudomonadati</taxon>
        <taxon>Pseudomonadota</taxon>
        <taxon>Betaproteobacteria</taxon>
        <taxon>Rhodocyclales</taxon>
        <taxon>Rhodocyclaceae</taxon>
        <taxon>Aromatoleum</taxon>
    </lineage>
</organism>
<reference evidence="1 2" key="1">
    <citation type="submission" date="2019-12" db="EMBL/GenBank/DDBJ databases">
        <title>Comparative genomics gives insights into the taxonomy of the Azoarcus-Aromatoleum group and reveals separate origins of nif in the plant-associated Azoarcus and non-plant-associated Aromatoleum sub-groups.</title>
        <authorList>
            <person name="Lafos M."/>
            <person name="Maluk M."/>
            <person name="Batista M."/>
            <person name="Junghare M."/>
            <person name="Carmona M."/>
            <person name="Faoro H."/>
            <person name="Cruz L.M."/>
            <person name="Battistoni F."/>
            <person name="De Souza E."/>
            <person name="Pedrosa F."/>
            <person name="Chen W.-M."/>
            <person name="Poole P.S."/>
            <person name="Dixon R.A."/>
            <person name="James E.K."/>
        </authorList>
    </citation>
    <scope>NUCLEOTIDE SEQUENCE [LARGE SCALE GENOMIC DNA]</scope>
    <source>
        <strain evidence="1 2">22Lin</strain>
    </source>
</reference>
<dbReference type="EMBL" id="WTVQ01000060">
    <property type="protein sequence ID" value="NMG77366.1"/>
    <property type="molecule type" value="Genomic_DNA"/>
</dbReference>
<name>A0ABX1QJJ9_9RHOO</name>
<sequence>MHPIHDVDVILLLAVALASKRRPAELVEIMVAVDLIHGSIPPESKVVEAFHRLSTHGLLREEEGRFSLTTDAQSIMAGQPRKADMADRIFCIKEKLASWNPKAEQTPIVLTAEQLSAAIVAQRAAAAAAEKVVLVAKPKVPELGNKRAGHWRKPMSGRGRR</sequence>
<keyword evidence="2" id="KW-1185">Reference proteome</keyword>
<dbReference type="Proteomes" id="UP000648984">
    <property type="component" value="Unassembled WGS sequence"/>
</dbReference>